<gene>
    <name evidence="2" type="primary">LOC142168427</name>
</gene>
<accession>A0AC58SJR0</accession>
<dbReference type="RefSeq" id="XP_075085201.1">
    <property type="nucleotide sequence ID" value="XM_075229100.1"/>
</dbReference>
<proteinExistence type="predicted"/>
<evidence type="ECO:0000313" key="1">
    <source>
        <dbReference type="Proteomes" id="UP000790787"/>
    </source>
</evidence>
<reference evidence="1" key="1">
    <citation type="journal article" date="2014" name="Nat. Commun.">
        <title>The tobacco genome sequence and its comparison with those of tomato and potato.</title>
        <authorList>
            <person name="Sierro N."/>
            <person name="Battey J.N."/>
            <person name="Ouadi S."/>
            <person name="Bakaher N."/>
            <person name="Bovet L."/>
            <person name="Willig A."/>
            <person name="Goepfert S."/>
            <person name="Peitsch M.C."/>
            <person name="Ivanov N.V."/>
        </authorList>
    </citation>
    <scope>NUCLEOTIDE SEQUENCE [LARGE SCALE GENOMIC DNA]</scope>
</reference>
<sequence>MTIQKVARFSYDNGIPFNVARSKRFKEAVEAIGRYGPNLKPPSYHELRVPLLRKEVELTNEIINKHREEWLKYGCSIMVDGWSDRKQRTLINFLVNSPHGTVFMESIDASSFVKTGEKLCELLDRYVERVGEHNVVQVISDNGSNFVLAGKNLLSTLTKKRKRHIYWTPCAAHCIDLMLEDIGKIPNIKKALQRAIAVVGFIYGHSGVLNMMRDFTKNKELVKCGITRFATSFLTLQRLHCQKTNLQAMFTSDKWVISRWSKLPKGKSVAHTVLMTTFWNQVVYILKIMGPLVKVLRLADNEKKPAMGYIYKAMDRAKEAIAKAFDGNIAKYKDIFKIIDERQQCQLHHPLHAAGHYLNPEYFYQNSAIENCREVTDGLYACIEKLVPSTEVQDNIISEIRLYTKAEQQFGLPIAKRSRTTRSPGNYLHSYINLEITMVNITIFTVEWWNLYGNSTPHLQKLAIRISGLTTNAAGCERNWSVFEHIHTKKRNRLEHQRLNDLVYVKYNRALKARYDLRSVIDPISLYNIDHSNEWLVGKMGVNVEAEDELVLLMIA</sequence>
<name>A0AC58SJR0_TOBAC</name>
<organism evidence="1 2">
    <name type="scientific">Nicotiana tabacum</name>
    <name type="common">Common tobacco</name>
    <dbReference type="NCBI Taxonomy" id="4097"/>
    <lineage>
        <taxon>Eukaryota</taxon>
        <taxon>Viridiplantae</taxon>
        <taxon>Streptophyta</taxon>
        <taxon>Embryophyta</taxon>
        <taxon>Tracheophyta</taxon>
        <taxon>Spermatophyta</taxon>
        <taxon>Magnoliopsida</taxon>
        <taxon>eudicotyledons</taxon>
        <taxon>Gunneridae</taxon>
        <taxon>Pentapetalae</taxon>
        <taxon>asterids</taxon>
        <taxon>lamiids</taxon>
        <taxon>Solanales</taxon>
        <taxon>Solanaceae</taxon>
        <taxon>Nicotianoideae</taxon>
        <taxon>Nicotianeae</taxon>
        <taxon>Nicotiana</taxon>
    </lineage>
</organism>
<reference evidence="2" key="2">
    <citation type="submission" date="2025-08" db="UniProtKB">
        <authorList>
            <consortium name="RefSeq"/>
        </authorList>
    </citation>
    <scope>IDENTIFICATION</scope>
    <source>
        <tissue evidence="2">Leaf</tissue>
    </source>
</reference>
<evidence type="ECO:0000313" key="2">
    <source>
        <dbReference type="RefSeq" id="XP_075085201.1"/>
    </source>
</evidence>
<dbReference type="Proteomes" id="UP000790787">
    <property type="component" value="Chromosome 13"/>
</dbReference>
<protein>
    <submittedName>
        <fullName evidence="2">Uncharacterized protein LOC142168427</fullName>
    </submittedName>
</protein>
<keyword evidence="1" id="KW-1185">Reference proteome</keyword>